<feature type="domain" description="Transposase IS110-like N-terminal" evidence="3">
    <location>
        <begin position="5"/>
        <end position="161"/>
    </location>
</feature>
<evidence type="ECO:0000259" key="3">
    <source>
        <dbReference type="Pfam" id="PF01548"/>
    </source>
</evidence>
<dbReference type="NCBIfam" id="NF033542">
    <property type="entry name" value="transpos_IS110"/>
    <property type="match status" value="1"/>
</dbReference>
<evidence type="ECO:0000256" key="2">
    <source>
        <dbReference type="SAM" id="MobiDB-lite"/>
    </source>
</evidence>
<sequence>MGVIIGMDPHKRSATIEVIDEVGRMVAVGRFGTDRAGYAELLAAGREHRDRVWAVEGCNGIGRHIAHRLVHDGETVLDVPAKLSAQVRVFATGNGRKTDPVDAHSVALAALYAPAEPGLRRVQVDGDLVVMGLLVDRRDELGRARTQTLNRLHRLLLELFPGGAKRFLSAPQARALIATTKPRDLAGKTRRRIVVELIGELEAIDRKIKTAEKDLAALVTDRGSTLMDLTGIGPTGAARLLADVGDIHRFRDKDRFASWNGTAPLDASSGNQQRHRLSRAGNRRINRTLHIMAVVQLRNPTPGRDFYRAKKAGGTPSLMAMRSLKRRLSNIVYARMVADQNRRDQNRATGPGGQRGNDSDSSATGSQPHTGTSDKPLPGPAINQRRTLAPAMS</sequence>
<evidence type="ECO:0000256" key="1">
    <source>
        <dbReference type="SAM" id="Coils"/>
    </source>
</evidence>
<dbReference type="InterPro" id="IPR003346">
    <property type="entry name" value="Transposase_20"/>
</dbReference>
<feature type="domain" description="Transposase IS116/IS110/IS902 C-terminal" evidence="4">
    <location>
        <begin position="225"/>
        <end position="307"/>
    </location>
</feature>
<dbReference type="InterPro" id="IPR047650">
    <property type="entry name" value="Transpos_IS110"/>
</dbReference>
<accession>A0AAU7JV87</accession>
<keyword evidence="1" id="KW-0175">Coiled coil</keyword>
<proteinExistence type="predicted"/>
<dbReference type="EMBL" id="CP157483">
    <property type="protein sequence ID" value="XBO44235.1"/>
    <property type="molecule type" value="Genomic_DNA"/>
</dbReference>
<dbReference type="InterPro" id="IPR002525">
    <property type="entry name" value="Transp_IS110-like_N"/>
</dbReference>
<evidence type="ECO:0000259" key="4">
    <source>
        <dbReference type="Pfam" id="PF02371"/>
    </source>
</evidence>
<name>A0AAU7JV87_9MICO</name>
<dbReference type="Pfam" id="PF01548">
    <property type="entry name" value="DEDD_Tnp_IS110"/>
    <property type="match status" value="1"/>
</dbReference>
<dbReference type="EMBL" id="CP157483">
    <property type="protein sequence ID" value="XBO44063.1"/>
    <property type="molecule type" value="Genomic_DNA"/>
</dbReference>
<gene>
    <name evidence="5" type="ORF">ABEG17_01680</name>
    <name evidence="6" type="ORF">ABEG17_02600</name>
</gene>
<evidence type="ECO:0000313" key="6">
    <source>
        <dbReference type="EMBL" id="XBO44235.1"/>
    </source>
</evidence>
<feature type="region of interest" description="Disordered" evidence="2">
    <location>
        <begin position="337"/>
        <end position="393"/>
    </location>
</feature>
<reference evidence="6" key="1">
    <citation type="submission" date="2024-05" db="EMBL/GenBank/DDBJ databases">
        <authorList>
            <person name="Kim S."/>
            <person name="Heo J."/>
            <person name="Choi H."/>
            <person name="Choi Y."/>
            <person name="Kwon S.-W."/>
            <person name="Kim Y."/>
        </authorList>
    </citation>
    <scope>NUCLEOTIDE SEQUENCE</scope>
    <source>
        <strain evidence="6">KACC 23699</strain>
    </source>
</reference>
<dbReference type="RefSeq" id="WP_406831522.1">
    <property type="nucleotide sequence ID" value="NZ_CP157483.1"/>
</dbReference>
<dbReference type="Pfam" id="PF02371">
    <property type="entry name" value="Transposase_20"/>
    <property type="match status" value="1"/>
</dbReference>
<feature type="coiled-coil region" evidence="1">
    <location>
        <begin position="194"/>
        <end position="221"/>
    </location>
</feature>
<dbReference type="GO" id="GO:0004803">
    <property type="term" value="F:transposase activity"/>
    <property type="evidence" value="ECO:0007669"/>
    <property type="project" value="InterPro"/>
</dbReference>
<protein>
    <submittedName>
        <fullName evidence="6">IS110 family transposase</fullName>
    </submittedName>
</protein>
<organism evidence="6">
    <name type="scientific">Pedococcus sp. KACC 23699</name>
    <dbReference type="NCBI Taxonomy" id="3149228"/>
    <lineage>
        <taxon>Bacteria</taxon>
        <taxon>Bacillati</taxon>
        <taxon>Actinomycetota</taxon>
        <taxon>Actinomycetes</taxon>
        <taxon>Micrococcales</taxon>
        <taxon>Intrasporangiaceae</taxon>
        <taxon>Pedococcus</taxon>
    </lineage>
</organism>
<dbReference type="GO" id="GO:0003677">
    <property type="term" value="F:DNA binding"/>
    <property type="evidence" value="ECO:0007669"/>
    <property type="project" value="InterPro"/>
</dbReference>
<dbReference type="PANTHER" id="PTHR33055:SF16">
    <property type="entry name" value="TRANSPOSASE FOR INSERTION SEQUENCE ELEMENT IS1547"/>
    <property type="match status" value="1"/>
</dbReference>
<feature type="compositionally biased region" description="Polar residues" evidence="2">
    <location>
        <begin position="359"/>
        <end position="373"/>
    </location>
</feature>
<dbReference type="GO" id="GO:0006313">
    <property type="term" value="P:DNA transposition"/>
    <property type="evidence" value="ECO:0007669"/>
    <property type="project" value="InterPro"/>
</dbReference>
<evidence type="ECO:0000313" key="5">
    <source>
        <dbReference type="EMBL" id="XBO44063.1"/>
    </source>
</evidence>
<dbReference type="PANTHER" id="PTHR33055">
    <property type="entry name" value="TRANSPOSASE FOR INSERTION SEQUENCE ELEMENT IS1111A"/>
    <property type="match status" value="1"/>
</dbReference>
<feature type="region of interest" description="Disordered" evidence="2">
    <location>
        <begin position="261"/>
        <end position="280"/>
    </location>
</feature>
<dbReference type="AlphaFoldDB" id="A0AAU7JV87"/>